<keyword evidence="2" id="KW-0233">DNA recombination</keyword>
<dbReference type="Pfam" id="PF00589">
    <property type="entry name" value="Phage_integrase"/>
    <property type="match status" value="1"/>
</dbReference>
<dbReference type="RefSeq" id="WP_160756157.1">
    <property type="nucleotide sequence ID" value="NZ_WTYL01000002.1"/>
</dbReference>
<dbReference type="PROSITE" id="PS50883">
    <property type="entry name" value="EAL"/>
    <property type="match status" value="1"/>
</dbReference>
<evidence type="ECO:0000313" key="6">
    <source>
        <dbReference type="EMBL" id="MXP44579.1"/>
    </source>
</evidence>
<gene>
    <name evidence="6" type="ORF">GRI65_08930</name>
</gene>
<dbReference type="InterPro" id="IPR002104">
    <property type="entry name" value="Integrase_catalytic"/>
</dbReference>
<feature type="domain" description="Tyr recombinase" evidence="5">
    <location>
        <begin position="851"/>
        <end position="989"/>
    </location>
</feature>
<dbReference type="Pfam" id="PF00563">
    <property type="entry name" value="EAL"/>
    <property type="match status" value="1"/>
</dbReference>
<feature type="domain" description="GGDEF" evidence="4">
    <location>
        <begin position="201"/>
        <end position="334"/>
    </location>
</feature>
<evidence type="ECO:0000259" key="3">
    <source>
        <dbReference type="PROSITE" id="PS50883"/>
    </source>
</evidence>
<dbReference type="InterPro" id="IPR043128">
    <property type="entry name" value="Rev_trsase/Diguanyl_cyclase"/>
</dbReference>
<dbReference type="EMBL" id="WTYL01000002">
    <property type="protein sequence ID" value="MXP44579.1"/>
    <property type="molecule type" value="Genomic_DNA"/>
</dbReference>
<dbReference type="NCBIfam" id="TIGR00254">
    <property type="entry name" value="GGDEF"/>
    <property type="match status" value="1"/>
</dbReference>
<sequence>MSKFGFLGLERASQNETSDFLPSVAGRNVLEEEQRTSLKPPHPENLISAFEDAAQGWFWATDCAGELTYLTPNALSVLGAGAGEGAKALFANLFLQNKDELEAGRTLSFAMIRNSSFSKLVVTNAFGPQRRWWSVSGTPKFDDGGNFTGYCGSGVDITSQRESSENATRIAMCDSLTELPNRLRMSQVLDAHLSKYHFHKEPCAILLIDLDRFKQVNDTLGHPAGDALLKFVAQRLFKLVGDRERIFRLGGDEFNVFVRNSDDRGVLEALGNEIIACLSEPYSIDGKRCSIGASVGIAVSPHNGLTADDLIRNADLALYGSKANGRGCTTFFSQELLERAKDRRGIEEDLRDALTRNEFEVYYQPIVRCADNKATGVEALVRWCHPTRGPISPELFIPIAEEANLISVLGEWVLRRACDDASKWPGKIRVAVNISPIQFASGLLPNLVVSALANSGLEANRLELEVTEGVFLSESQDTDQTFATLKRIGVRLALDDFGTGYSSLGYLRTAPFDKIKIDKSFVYAATLPGSRNSAIIAAIVALADALEMETTAEGIETEDQLSLIRDLKVSHVQGYIYSKPVQNAVVNDQLHSGNWAITPNGPSHQRSDRKSVYRRVRAIFGNHCRTILIRNLSESGALIEGLDNVPTGSKLLIDFAEGQLVFAKVVRNHSRLSGVQFESPLDRDEEGRFHPRHRVSKLQLRSLGISSNHELEVAPAIAENNSAELEELRGRLGMASQTTDGPVRLGSPRGTGAEANLTLNSLARLYLDSIGDDPGRYKTETTLLRDHVLPNFGQMRPDEISTQYLSDWFESTRRRDTPGQAAIEQMILLLQRFNVREIANVEGKALSRKAKHERHLSADEIERLNAAVAESHNQHLKFVVALLMLTGVRQRDLSEAQWNQFDLDDKVWHMPDPNSGKSRSVPLSQKAADLIAQLPRLEGCPYLIANPKTGKPYISFAGSWQTAISRADLMGLEIDDVRNCIEPSKLGEP</sequence>
<dbReference type="CDD" id="cd01948">
    <property type="entry name" value="EAL"/>
    <property type="match status" value="1"/>
</dbReference>
<dbReference type="InterPro" id="IPR035965">
    <property type="entry name" value="PAS-like_dom_sf"/>
</dbReference>
<proteinExistence type="predicted"/>
<evidence type="ECO:0000259" key="4">
    <source>
        <dbReference type="PROSITE" id="PS50887"/>
    </source>
</evidence>
<dbReference type="InterPro" id="IPR029787">
    <property type="entry name" value="Nucleotide_cyclase"/>
</dbReference>
<comment type="caution">
    <text evidence="6">The sequence shown here is derived from an EMBL/GenBank/DDBJ whole genome shotgun (WGS) entry which is preliminary data.</text>
</comment>
<keyword evidence="7" id="KW-1185">Reference proteome</keyword>
<evidence type="ECO:0000256" key="1">
    <source>
        <dbReference type="ARBA" id="ARBA00023125"/>
    </source>
</evidence>
<dbReference type="Gene3D" id="3.30.70.270">
    <property type="match status" value="1"/>
</dbReference>
<dbReference type="Gene3D" id="3.30.450.20">
    <property type="entry name" value="PAS domain"/>
    <property type="match status" value="1"/>
</dbReference>
<dbReference type="AlphaFoldDB" id="A0A845BAG1"/>
<evidence type="ECO:0000313" key="7">
    <source>
        <dbReference type="Proteomes" id="UP000431922"/>
    </source>
</evidence>
<dbReference type="SUPFAM" id="SSF55073">
    <property type="entry name" value="Nucleotide cyclase"/>
    <property type="match status" value="1"/>
</dbReference>
<dbReference type="SUPFAM" id="SSF56349">
    <property type="entry name" value="DNA breaking-rejoining enzymes"/>
    <property type="match status" value="1"/>
</dbReference>
<dbReference type="Proteomes" id="UP000431922">
    <property type="component" value="Unassembled WGS sequence"/>
</dbReference>
<dbReference type="GO" id="GO:0015074">
    <property type="term" value="P:DNA integration"/>
    <property type="evidence" value="ECO:0007669"/>
    <property type="project" value="InterPro"/>
</dbReference>
<dbReference type="GO" id="GO:0006310">
    <property type="term" value="P:DNA recombination"/>
    <property type="evidence" value="ECO:0007669"/>
    <property type="project" value="UniProtKB-KW"/>
</dbReference>
<dbReference type="InterPro" id="IPR011010">
    <property type="entry name" value="DNA_brk_join_enz"/>
</dbReference>
<dbReference type="PROSITE" id="PS51898">
    <property type="entry name" value="TYR_RECOMBINASE"/>
    <property type="match status" value="1"/>
</dbReference>
<dbReference type="OrthoDB" id="9814202at2"/>
<keyword evidence="1" id="KW-0238">DNA-binding</keyword>
<dbReference type="SUPFAM" id="SSF55785">
    <property type="entry name" value="PYP-like sensor domain (PAS domain)"/>
    <property type="match status" value="1"/>
</dbReference>
<dbReference type="PROSITE" id="PS50887">
    <property type="entry name" value="GGDEF"/>
    <property type="match status" value="1"/>
</dbReference>
<dbReference type="SMART" id="SM00267">
    <property type="entry name" value="GGDEF"/>
    <property type="match status" value="1"/>
</dbReference>
<dbReference type="InterPro" id="IPR052155">
    <property type="entry name" value="Biofilm_reg_signaling"/>
</dbReference>
<evidence type="ECO:0000256" key="2">
    <source>
        <dbReference type="ARBA" id="ARBA00023172"/>
    </source>
</evidence>
<dbReference type="SMART" id="SM00052">
    <property type="entry name" value="EAL"/>
    <property type="match status" value="1"/>
</dbReference>
<dbReference type="InterPro" id="IPR001633">
    <property type="entry name" value="EAL_dom"/>
</dbReference>
<organism evidence="6 7">
    <name type="scientific">Allopontixanthobacter sediminis</name>
    <dbReference type="NCBI Taxonomy" id="1689985"/>
    <lineage>
        <taxon>Bacteria</taxon>
        <taxon>Pseudomonadati</taxon>
        <taxon>Pseudomonadota</taxon>
        <taxon>Alphaproteobacteria</taxon>
        <taxon>Sphingomonadales</taxon>
        <taxon>Erythrobacteraceae</taxon>
        <taxon>Allopontixanthobacter</taxon>
    </lineage>
</organism>
<dbReference type="GO" id="GO:0003677">
    <property type="term" value="F:DNA binding"/>
    <property type="evidence" value="ECO:0007669"/>
    <property type="project" value="UniProtKB-KW"/>
</dbReference>
<dbReference type="CDD" id="cd01949">
    <property type="entry name" value="GGDEF"/>
    <property type="match status" value="1"/>
</dbReference>
<dbReference type="Gene3D" id="3.20.20.450">
    <property type="entry name" value="EAL domain"/>
    <property type="match status" value="1"/>
</dbReference>
<dbReference type="InterPro" id="IPR010998">
    <property type="entry name" value="Integrase_recombinase_N"/>
</dbReference>
<dbReference type="PANTHER" id="PTHR44757:SF2">
    <property type="entry name" value="BIOFILM ARCHITECTURE MAINTENANCE PROTEIN MBAA"/>
    <property type="match status" value="1"/>
</dbReference>
<dbReference type="PANTHER" id="PTHR44757">
    <property type="entry name" value="DIGUANYLATE CYCLASE DGCP"/>
    <property type="match status" value="1"/>
</dbReference>
<dbReference type="Pfam" id="PF00990">
    <property type="entry name" value="GGDEF"/>
    <property type="match status" value="1"/>
</dbReference>
<accession>A0A845BAG1</accession>
<feature type="domain" description="EAL" evidence="3">
    <location>
        <begin position="343"/>
        <end position="594"/>
    </location>
</feature>
<protein>
    <submittedName>
        <fullName evidence="6">EAL domain-containing protein</fullName>
    </submittedName>
</protein>
<dbReference type="Gene3D" id="1.10.443.10">
    <property type="entry name" value="Intergrase catalytic core"/>
    <property type="match status" value="1"/>
</dbReference>
<dbReference type="Gene3D" id="1.10.150.130">
    <property type="match status" value="1"/>
</dbReference>
<name>A0A845BAG1_9SPHN</name>
<dbReference type="InterPro" id="IPR000160">
    <property type="entry name" value="GGDEF_dom"/>
</dbReference>
<dbReference type="InterPro" id="IPR035919">
    <property type="entry name" value="EAL_sf"/>
</dbReference>
<dbReference type="SUPFAM" id="SSF141868">
    <property type="entry name" value="EAL domain-like"/>
    <property type="match status" value="1"/>
</dbReference>
<evidence type="ECO:0000259" key="5">
    <source>
        <dbReference type="PROSITE" id="PS51898"/>
    </source>
</evidence>
<dbReference type="InterPro" id="IPR013762">
    <property type="entry name" value="Integrase-like_cat_sf"/>
</dbReference>
<reference evidence="6 7" key="1">
    <citation type="submission" date="2019-12" db="EMBL/GenBank/DDBJ databases">
        <title>Genomic-based taxomic classification of the family Erythrobacteraceae.</title>
        <authorList>
            <person name="Xu L."/>
        </authorList>
    </citation>
    <scope>NUCLEOTIDE SEQUENCE [LARGE SCALE GENOMIC DNA]</scope>
    <source>
        <strain evidence="6 7">KCTC 42453</strain>
    </source>
</reference>